<organism evidence="2 3">
    <name type="scientific">Musa troglodytarum</name>
    <name type="common">fe'i banana</name>
    <dbReference type="NCBI Taxonomy" id="320322"/>
    <lineage>
        <taxon>Eukaryota</taxon>
        <taxon>Viridiplantae</taxon>
        <taxon>Streptophyta</taxon>
        <taxon>Embryophyta</taxon>
        <taxon>Tracheophyta</taxon>
        <taxon>Spermatophyta</taxon>
        <taxon>Magnoliopsida</taxon>
        <taxon>Liliopsida</taxon>
        <taxon>Zingiberales</taxon>
        <taxon>Musaceae</taxon>
        <taxon>Musa</taxon>
    </lineage>
</organism>
<dbReference type="AlphaFoldDB" id="A0A9E7GRE4"/>
<protein>
    <submittedName>
        <fullName evidence="2">Uncharacterized protein</fullName>
    </submittedName>
</protein>
<dbReference type="Proteomes" id="UP001055439">
    <property type="component" value="Chromosome 7"/>
</dbReference>
<feature type="region of interest" description="Disordered" evidence="1">
    <location>
        <begin position="1"/>
        <end position="25"/>
    </location>
</feature>
<accession>A0A9E7GRE4</accession>
<dbReference type="OrthoDB" id="41532at2759"/>
<dbReference type="EMBL" id="CP097509">
    <property type="protein sequence ID" value="URE20246.1"/>
    <property type="molecule type" value="Genomic_DNA"/>
</dbReference>
<keyword evidence="3" id="KW-1185">Reference proteome</keyword>
<evidence type="ECO:0000256" key="1">
    <source>
        <dbReference type="SAM" id="MobiDB-lite"/>
    </source>
</evidence>
<proteinExistence type="predicted"/>
<reference evidence="2" key="1">
    <citation type="submission" date="2022-05" db="EMBL/GenBank/DDBJ databases">
        <title>The Musa troglodytarum L. genome provides insights into the mechanism of non-climacteric behaviour and enrichment of carotenoids.</title>
        <authorList>
            <person name="Wang J."/>
        </authorList>
    </citation>
    <scope>NUCLEOTIDE SEQUENCE</scope>
    <source>
        <tissue evidence="2">Leaf</tissue>
    </source>
</reference>
<evidence type="ECO:0000313" key="2">
    <source>
        <dbReference type="EMBL" id="URE20246.1"/>
    </source>
</evidence>
<name>A0A9E7GRE4_9LILI</name>
<gene>
    <name evidence="2" type="ORF">MUK42_33211</name>
</gene>
<sequence length="140" mass="15435">MMGFFPPSASGFATSTTRSTSHRPLIRLGSEEASGREGVRSIVPRDGLMRGSLSKVCFAKELQRNGLGYVIVTKSKTVASFCGNYISSPRWYTKTKSLLGNLDLYSRMILAKSTFESSVARTSYDFEHRIETRVHSVGGL</sequence>
<evidence type="ECO:0000313" key="3">
    <source>
        <dbReference type="Proteomes" id="UP001055439"/>
    </source>
</evidence>